<gene>
    <name evidence="3" type="ORF">ABID28_000548</name>
</gene>
<dbReference type="Proteomes" id="UP001549037">
    <property type="component" value="Unassembled WGS sequence"/>
</dbReference>
<dbReference type="InterPro" id="IPR018711">
    <property type="entry name" value="NAGPA"/>
</dbReference>
<dbReference type="PANTHER" id="PTHR40446:SF2">
    <property type="entry name" value="N-ACETYLGLUCOSAMINE-1-PHOSPHODIESTER ALPHA-N-ACETYLGLUCOSAMINIDASE"/>
    <property type="match status" value="1"/>
</dbReference>
<evidence type="ECO:0000259" key="2">
    <source>
        <dbReference type="Pfam" id="PF09992"/>
    </source>
</evidence>
<dbReference type="Pfam" id="PF09992">
    <property type="entry name" value="NAGPA"/>
    <property type="match status" value="1"/>
</dbReference>
<proteinExistence type="predicted"/>
<keyword evidence="4" id="KW-1185">Reference proteome</keyword>
<name>A0ABV2JDZ0_9STRE</name>
<organism evidence="3 4">
    <name type="scientific">Streptococcus porcorum</name>
    <dbReference type="NCBI Taxonomy" id="701526"/>
    <lineage>
        <taxon>Bacteria</taxon>
        <taxon>Bacillati</taxon>
        <taxon>Bacillota</taxon>
        <taxon>Bacilli</taxon>
        <taxon>Lactobacillales</taxon>
        <taxon>Streptococcaceae</taxon>
        <taxon>Streptococcus</taxon>
    </lineage>
</organism>
<feature type="chain" id="PRO_5047418680" evidence="1">
    <location>
        <begin position="20"/>
        <end position="301"/>
    </location>
</feature>
<dbReference type="RefSeq" id="WP_354367884.1">
    <property type="nucleotide sequence ID" value="NZ_JBEPLN010000006.1"/>
</dbReference>
<dbReference type="PANTHER" id="PTHR40446">
    <property type="entry name" value="N-ACETYLGLUCOSAMINE-1-PHOSPHODIESTER ALPHA-N-ACETYLGLUCOSAMINIDASE"/>
    <property type="match status" value="1"/>
</dbReference>
<evidence type="ECO:0000313" key="3">
    <source>
        <dbReference type="EMBL" id="MET3633913.1"/>
    </source>
</evidence>
<reference evidence="3 4" key="1">
    <citation type="submission" date="2024-06" db="EMBL/GenBank/DDBJ databases">
        <title>Genomic Encyclopedia of Type Strains, Phase IV (KMG-IV): sequencing the most valuable type-strain genomes for metagenomic binning, comparative biology and taxonomic classification.</title>
        <authorList>
            <person name="Goeker M."/>
        </authorList>
    </citation>
    <scope>NUCLEOTIDE SEQUENCE [LARGE SCALE GENOMIC DNA]</scope>
    <source>
        <strain evidence="3 4">DSM 28302</strain>
    </source>
</reference>
<comment type="caution">
    <text evidence="3">The sequence shown here is derived from an EMBL/GenBank/DDBJ whole genome shotgun (WGS) entry which is preliminary data.</text>
</comment>
<evidence type="ECO:0000313" key="4">
    <source>
        <dbReference type="Proteomes" id="UP001549037"/>
    </source>
</evidence>
<keyword evidence="1" id="KW-0732">Signal</keyword>
<accession>A0ABV2JDZ0</accession>
<feature type="signal peptide" evidence="1">
    <location>
        <begin position="1"/>
        <end position="19"/>
    </location>
</feature>
<evidence type="ECO:0000256" key="1">
    <source>
        <dbReference type="SAM" id="SignalP"/>
    </source>
</evidence>
<protein>
    <submittedName>
        <fullName evidence="3">Exopolysaccharide biosynthesis protein</fullName>
    </submittedName>
</protein>
<feature type="domain" description="Phosphodiester glycosidase" evidence="2">
    <location>
        <begin position="120"/>
        <end position="299"/>
    </location>
</feature>
<sequence length="301" mass="32396">MKFVKKHAYAILFSTALLGANTYSLLKTFVIPSAVTAVAETATSTSSSTASTGTGEVTQTDTSYKDDNISVNIETLRKSDTTVYVADIQVSSSEYLKTALAQNTYGTNITDTTSSIASTNNAIFAINGDYYGANETGYVIKNGVLYRDTTRSSDYEDLVQYSDGTFGVISEEEQTAQELLDSGVINTFTFGPTLVKDGEIAVSTSDEVGRAMSDNPRTAIGIIDENHYIIIVSDGRTDESSGLTLYEMAELMQSYGVKLAYNLDGGGSSTMYFNGKFVNNPTTNGNTIQERAVSDIVYIGY</sequence>
<dbReference type="EMBL" id="JBEPLN010000006">
    <property type="protein sequence ID" value="MET3633913.1"/>
    <property type="molecule type" value="Genomic_DNA"/>
</dbReference>